<dbReference type="KEGG" id="ddi:DDB_G0270554"/>
<evidence type="ECO:0000313" key="3">
    <source>
        <dbReference type="Proteomes" id="UP000002195"/>
    </source>
</evidence>
<name>Q55DR8_DICDI</name>
<reference evidence="2 3" key="1">
    <citation type="journal article" date="2005" name="Nature">
        <title>The genome of the social amoeba Dictyostelium discoideum.</title>
        <authorList>
            <consortium name="The Dictyostelium discoideum Sequencing Consortium"/>
            <person name="Eichinger L."/>
            <person name="Pachebat J.A."/>
            <person name="Glockner G."/>
            <person name="Rajandream M.A."/>
            <person name="Sucgang R."/>
            <person name="Berriman M."/>
            <person name="Song J."/>
            <person name="Olsen R."/>
            <person name="Szafranski K."/>
            <person name="Xu Q."/>
            <person name="Tunggal B."/>
            <person name="Kummerfeld S."/>
            <person name="Madera M."/>
            <person name="Konfortov B.A."/>
            <person name="Rivero F."/>
            <person name="Bankier A.T."/>
            <person name="Lehmann R."/>
            <person name="Hamlin N."/>
            <person name="Davies R."/>
            <person name="Gaudet P."/>
            <person name="Fey P."/>
            <person name="Pilcher K."/>
            <person name="Chen G."/>
            <person name="Saunders D."/>
            <person name="Sodergren E."/>
            <person name="Davis P."/>
            <person name="Kerhornou A."/>
            <person name="Nie X."/>
            <person name="Hall N."/>
            <person name="Anjard C."/>
            <person name="Hemphill L."/>
            <person name="Bason N."/>
            <person name="Farbrother P."/>
            <person name="Desany B."/>
            <person name="Just E."/>
            <person name="Morio T."/>
            <person name="Rost R."/>
            <person name="Churcher C."/>
            <person name="Cooper J."/>
            <person name="Haydock S."/>
            <person name="van Driessche N."/>
            <person name="Cronin A."/>
            <person name="Goodhead I."/>
            <person name="Muzny D."/>
            <person name="Mourier T."/>
            <person name="Pain A."/>
            <person name="Lu M."/>
            <person name="Harper D."/>
            <person name="Lindsay R."/>
            <person name="Hauser H."/>
            <person name="James K."/>
            <person name="Quiles M."/>
            <person name="Madan Babu M."/>
            <person name="Saito T."/>
            <person name="Buchrieser C."/>
            <person name="Wardroper A."/>
            <person name="Felder M."/>
            <person name="Thangavelu M."/>
            <person name="Johnson D."/>
            <person name="Knights A."/>
            <person name="Loulseged H."/>
            <person name="Mungall K."/>
            <person name="Oliver K."/>
            <person name="Price C."/>
            <person name="Quail M.A."/>
            <person name="Urushihara H."/>
            <person name="Hernandez J."/>
            <person name="Rabbinowitsch E."/>
            <person name="Steffen D."/>
            <person name="Sanders M."/>
            <person name="Ma J."/>
            <person name="Kohara Y."/>
            <person name="Sharp S."/>
            <person name="Simmonds M."/>
            <person name="Spiegler S."/>
            <person name="Tivey A."/>
            <person name="Sugano S."/>
            <person name="White B."/>
            <person name="Walker D."/>
            <person name="Woodward J."/>
            <person name="Winckler T."/>
            <person name="Tanaka Y."/>
            <person name="Shaulsky G."/>
            <person name="Schleicher M."/>
            <person name="Weinstock G."/>
            <person name="Rosenthal A."/>
            <person name="Cox E.C."/>
            <person name="Chisholm R.L."/>
            <person name="Gibbs R."/>
            <person name="Loomis W.F."/>
            <person name="Platzer M."/>
            <person name="Kay R.R."/>
            <person name="Williams J."/>
            <person name="Dear P.H."/>
            <person name="Noegel A.A."/>
            <person name="Barrell B."/>
            <person name="Kuspa A."/>
        </authorList>
    </citation>
    <scope>NUCLEOTIDE SEQUENCE [LARGE SCALE GENOMIC DNA]</scope>
    <source>
        <strain evidence="2 3">AX4</strain>
    </source>
</reference>
<organism evidence="2 3">
    <name type="scientific">Dictyostelium discoideum</name>
    <name type="common">Social amoeba</name>
    <dbReference type="NCBI Taxonomy" id="44689"/>
    <lineage>
        <taxon>Eukaryota</taxon>
        <taxon>Amoebozoa</taxon>
        <taxon>Evosea</taxon>
        <taxon>Eumycetozoa</taxon>
        <taxon>Dictyostelia</taxon>
        <taxon>Dictyosteliales</taxon>
        <taxon>Dictyosteliaceae</taxon>
        <taxon>Dictyostelium</taxon>
    </lineage>
</organism>
<proteinExistence type="predicted"/>
<keyword evidence="1" id="KW-0472">Membrane</keyword>
<dbReference type="RefSeq" id="XP_646063.1">
    <property type="nucleotide sequence ID" value="XM_640971.1"/>
</dbReference>
<dbReference type="PaxDb" id="44689-DDB0201759"/>
<sequence>MVISSDQEQLLSSTEDQLLQYQQQHQQSQLSEQPQHIIPIGPPQNVLPMGKYKIPETFSCNIFTGYENPTTCPTEISNYLSFDEYNSLVISLNNKMDTFHRNYWISFIIYIIVVLLFYCSFFIIYSDKIFLILGLLLTAIISIAFFLNYLQKRNFENIKKICKEYTVQFSNRNIKVETTKKQFKVSVHINYPQNTFVLSQQYLQPQFQQFQPIYRQNICQPQQQQQQQ</sequence>
<keyword evidence="1" id="KW-1133">Transmembrane helix</keyword>
<gene>
    <name evidence="2" type="ORF">DDB_G0270554</name>
</gene>
<dbReference type="AlphaFoldDB" id="Q55DR8"/>
<dbReference type="Proteomes" id="UP000002195">
    <property type="component" value="Unassembled WGS sequence"/>
</dbReference>
<dbReference type="dictyBase" id="DDB_G0270554"/>
<protein>
    <recommendedName>
        <fullName evidence="4">Transmembrane protein</fullName>
    </recommendedName>
</protein>
<dbReference type="EMBL" id="AAFI02000005">
    <property type="protein sequence ID" value="EAL72627.1"/>
    <property type="molecule type" value="Genomic_DNA"/>
</dbReference>
<evidence type="ECO:0000313" key="2">
    <source>
        <dbReference type="EMBL" id="EAL72627.1"/>
    </source>
</evidence>
<accession>Q55DR8</accession>
<dbReference type="PhylomeDB" id="Q55DR8"/>
<dbReference type="SMR" id="Q55DR8"/>
<dbReference type="FunCoup" id="Q55DR8">
    <property type="interactions" value="2"/>
</dbReference>
<comment type="caution">
    <text evidence="2">The sequence shown here is derived from an EMBL/GenBank/DDBJ whole genome shotgun (WGS) entry which is preliminary data.</text>
</comment>
<dbReference type="eggNOG" id="ENOG502RIHZ">
    <property type="taxonomic scope" value="Eukaryota"/>
</dbReference>
<keyword evidence="1" id="KW-0812">Transmembrane</keyword>
<evidence type="ECO:0000256" key="1">
    <source>
        <dbReference type="SAM" id="Phobius"/>
    </source>
</evidence>
<feature type="transmembrane region" description="Helical" evidence="1">
    <location>
        <begin position="129"/>
        <end position="150"/>
    </location>
</feature>
<dbReference type="GeneID" id="8617011"/>
<evidence type="ECO:0008006" key="4">
    <source>
        <dbReference type="Google" id="ProtNLM"/>
    </source>
</evidence>
<dbReference type="VEuPathDB" id="AmoebaDB:DDB_G0270554"/>
<dbReference type="HOGENOM" id="CLU_1191748_0_0_1"/>
<dbReference type="InParanoid" id="Q55DR8"/>
<feature type="transmembrane region" description="Helical" evidence="1">
    <location>
        <begin position="103"/>
        <end position="123"/>
    </location>
</feature>
<keyword evidence="3" id="KW-1185">Reference proteome</keyword>